<proteinExistence type="predicted"/>
<dbReference type="Proteomes" id="UP001219518">
    <property type="component" value="Unassembled WGS sequence"/>
</dbReference>
<dbReference type="AlphaFoldDB" id="A0AAE1HER9"/>
<protein>
    <submittedName>
        <fullName evidence="1">Telomerase protein component 1</fullName>
    </submittedName>
</protein>
<keyword evidence="2" id="KW-1185">Reference proteome</keyword>
<sequence>MQYIKKLMSTNLYDNHFPIKKVIEKDPNKKLWTTTGIKITSRNYRDLCIFMKTTSDPVLLKYFKKYRTIYKQVIKKAKCIHNQRTILDSENKSKTIWSVINNNIGKSRPDHKNLKVRREEGSPTTENPEAVSNIFCVYYFNVIHDLQENNPDGTVDRIWMRRSSRKHPGTIRGVMERPGRIPFMSTFCVSKSRPYKTRPGRIRSLS</sequence>
<comment type="caution">
    <text evidence="1">The sequence shown here is derived from an EMBL/GenBank/DDBJ whole genome shotgun (WGS) entry which is preliminary data.</text>
</comment>
<evidence type="ECO:0000313" key="2">
    <source>
        <dbReference type="Proteomes" id="UP001219518"/>
    </source>
</evidence>
<organism evidence="1 2">
    <name type="scientific">Frankliniella fusca</name>
    <dbReference type="NCBI Taxonomy" id="407009"/>
    <lineage>
        <taxon>Eukaryota</taxon>
        <taxon>Metazoa</taxon>
        <taxon>Ecdysozoa</taxon>
        <taxon>Arthropoda</taxon>
        <taxon>Hexapoda</taxon>
        <taxon>Insecta</taxon>
        <taxon>Pterygota</taxon>
        <taxon>Neoptera</taxon>
        <taxon>Paraneoptera</taxon>
        <taxon>Thysanoptera</taxon>
        <taxon>Terebrantia</taxon>
        <taxon>Thripoidea</taxon>
        <taxon>Thripidae</taxon>
        <taxon>Frankliniella</taxon>
    </lineage>
</organism>
<reference evidence="1" key="1">
    <citation type="submission" date="2021-07" db="EMBL/GenBank/DDBJ databases">
        <authorList>
            <person name="Catto M.A."/>
            <person name="Jacobson A."/>
            <person name="Kennedy G."/>
            <person name="Labadie P."/>
            <person name="Hunt B.G."/>
            <person name="Srinivasan R."/>
        </authorList>
    </citation>
    <scope>NUCLEOTIDE SEQUENCE</scope>
    <source>
        <strain evidence="1">PL_HMW_Pooled</strain>
        <tissue evidence="1">Head</tissue>
    </source>
</reference>
<accession>A0AAE1HER9</accession>
<name>A0AAE1HER9_9NEOP</name>
<reference evidence="1" key="2">
    <citation type="journal article" date="2023" name="BMC Genomics">
        <title>Pest status, molecular evolution, and epigenetic factors derived from the genome assembly of Frankliniella fusca, a thysanopteran phytovirus vector.</title>
        <authorList>
            <person name="Catto M.A."/>
            <person name="Labadie P.E."/>
            <person name="Jacobson A.L."/>
            <person name="Kennedy G.G."/>
            <person name="Srinivasan R."/>
            <person name="Hunt B.G."/>
        </authorList>
    </citation>
    <scope>NUCLEOTIDE SEQUENCE</scope>
    <source>
        <strain evidence="1">PL_HMW_Pooled</strain>
    </source>
</reference>
<evidence type="ECO:0000313" key="1">
    <source>
        <dbReference type="EMBL" id="KAK3920012.1"/>
    </source>
</evidence>
<gene>
    <name evidence="1" type="ORF">KUF71_009299</name>
</gene>
<dbReference type="EMBL" id="JAHWGI010000985">
    <property type="protein sequence ID" value="KAK3920012.1"/>
    <property type="molecule type" value="Genomic_DNA"/>
</dbReference>